<protein>
    <submittedName>
        <fullName evidence="1">Uncharacterized protein</fullName>
    </submittedName>
</protein>
<evidence type="ECO:0000313" key="2">
    <source>
        <dbReference type="Proteomes" id="UP000318141"/>
    </source>
</evidence>
<gene>
    <name evidence="1" type="ORF">L602_005900000100</name>
</gene>
<dbReference type="Proteomes" id="UP000318141">
    <property type="component" value="Unassembled WGS sequence"/>
</dbReference>
<dbReference type="AlphaFoldDB" id="A0A562B3T1"/>
<accession>A0A562B3T1</accession>
<reference evidence="1 2" key="1">
    <citation type="submission" date="2019-07" db="EMBL/GenBank/DDBJ databases">
        <title>Genome sequencing of lignin-degrading bacterial isolates.</title>
        <authorList>
            <person name="Gladden J."/>
        </authorList>
    </citation>
    <scope>NUCLEOTIDE SEQUENCE [LARGE SCALE GENOMIC DNA]</scope>
    <source>
        <strain evidence="1 2">J11</strain>
    </source>
</reference>
<keyword evidence="2" id="KW-1185">Reference proteome</keyword>
<feature type="non-terminal residue" evidence="1">
    <location>
        <position position="28"/>
    </location>
</feature>
<name>A0A562B3T1_9BURK</name>
<evidence type="ECO:0000313" key="1">
    <source>
        <dbReference type="EMBL" id="TWG79872.1"/>
    </source>
</evidence>
<sequence length="28" mass="2830">MSSLETTAEAAASPPDLDCSALPVALRL</sequence>
<proteinExistence type="predicted"/>
<organism evidence="1 2">
    <name type="scientific">Cupriavidus gilardii J11</name>
    <dbReference type="NCBI Taxonomy" id="936133"/>
    <lineage>
        <taxon>Bacteria</taxon>
        <taxon>Pseudomonadati</taxon>
        <taxon>Pseudomonadota</taxon>
        <taxon>Betaproteobacteria</taxon>
        <taxon>Burkholderiales</taxon>
        <taxon>Burkholderiaceae</taxon>
        <taxon>Cupriavidus</taxon>
    </lineage>
</organism>
<dbReference type="EMBL" id="VLJN01000055">
    <property type="protein sequence ID" value="TWG79872.1"/>
    <property type="molecule type" value="Genomic_DNA"/>
</dbReference>
<comment type="caution">
    <text evidence="1">The sequence shown here is derived from an EMBL/GenBank/DDBJ whole genome shotgun (WGS) entry which is preliminary data.</text>
</comment>